<evidence type="ECO:0000313" key="2">
    <source>
        <dbReference type="EMBL" id="MCI2228771.1"/>
    </source>
</evidence>
<dbReference type="RefSeq" id="WP_242177899.1">
    <property type="nucleotide sequence ID" value="NZ_JAKQYM010000003.1"/>
</dbReference>
<dbReference type="AlphaFoldDB" id="A0A9X1VMC3"/>
<sequence>MKDWVKNGFGWAVWMFVMMTFFWPLITGEKITLKSVLIGAVFWSFIGIAMGYIMTKFVNKKN</sequence>
<accession>A0A9X1VMC3</accession>
<protein>
    <submittedName>
        <fullName evidence="2">Uncharacterized protein</fullName>
    </submittedName>
</protein>
<keyword evidence="1" id="KW-0812">Transmembrane</keyword>
<name>A0A9X1VMC3_9FLAO</name>
<organism evidence="2 3">
    <name type="scientific">Polaribacter marinus</name>
    <dbReference type="NCBI Taxonomy" id="2916838"/>
    <lineage>
        <taxon>Bacteria</taxon>
        <taxon>Pseudomonadati</taxon>
        <taxon>Bacteroidota</taxon>
        <taxon>Flavobacteriia</taxon>
        <taxon>Flavobacteriales</taxon>
        <taxon>Flavobacteriaceae</taxon>
    </lineage>
</organism>
<keyword evidence="3" id="KW-1185">Reference proteome</keyword>
<feature type="transmembrane region" description="Helical" evidence="1">
    <location>
        <begin position="7"/>
        <end position="26"/>
    </location>
</feature>
<dbReference type="Proteomes" id="UP001139369">
    <property type="component" value="Unassembled WGS sequence"/>
</dbReference>
<keyword evidence="1" id="KW-1133">Transmembrane helix</keyword>
<feature type="transmembrane region" description="Helical" evidence="1">
    <location>
        <begin position="32"/>
        <end position="53"/>
    </location>
</feature>
<gene>
    <name evidence="2" type="ORF">MC378_06295</name>
</gene>
<evidence type="ECO:0000313" key="3">
    <source>
        <dbReference type="Proteomes" id="UP001139369"/>
    </source>
</evidence>
<evidence type="ECO:0000256" key="1">
    <source>
        <dbReference type="SAM" id="Phobius"/>
    </source>
</evidence>
<proteinExistence type="predicted"/>
<comment type="caution">
    <text evidence="2">The sequence shown here is derived from an EMBL/GenBank/DDBJ whole genome shotgun (WGS) entry which is preliminary data.</text>
</comment>
<reference evidence="2" key="1">
    <citation type="submission" date="2022-02" db="EMBL/GenBank/DDBJ databases">
        <title>Polaribacter sp. MSW13, isolated from seawater.</title>
        <authorList>
            <person name="Kristyanto S."/>
            <person name="Jung J."/>
            <person name="Jeon C.O."/>
        </authorList>
    </citation>
    <scope>NUCLEOTIDE SEQUENCE</scope>
    <source>
        <strain evidence="2">MSW13</strain>
    </source>
</reference>
<keyword evidence="1" id="KW-0472">Membrane</keyword>
<dbReference type="EMBL" id="JAKQYM010000003">
    <property type="protein sequence ID" value="MCI2228771.1"/>
    <property type="molecule type" value="Genomic_DNA"/>
</dbReference>